<comment type="caution">
    <text evidence="1">The sequence shown here is derived from an EMBL/GenBank/DDBJ whole genome shotgun (WGS) entry which is preliminary data.</text>
</comment>
<accession>A0A8X6MA96</accession>
<gene>
    <name evidence="1" type="ORF">TNIN_49231</name>
</gene>
<organism evidence="1 2">
    <name type="scientific">Trichonephila inaurata madagascariensis</name>
    <dbReference type="NCBI Taxonomy" id="2747483"/>
    <lineage>
        <taxon>Eukaryota</taxon>
        <taxon>Metazoa</taxon>
        <taxon>Ecdysozoa</taxon>
        <taxon>Arthropoda</taxon>
        <taxon>Chelicerata</taxon>
        <taxon>Arachnida</taxon>
        <taxon>Araneae</taxon>
        <taxon>Araneomorphae</taxon>
        <taxon>Entelegynae</taxon>
        <taxon>Araneoidea</taxon>
        <taxon>Nephilidae</taxon>
        <taxon>Trichonephila</taxon>
        <taxon>Trichonephila inaurata</taxon>
    </lineage>
</organism>
<dbReference type="EMBL" id="BMAV01024791">
    <property type="protein sequence ID" value="GFS36156.1"/>
    <property type="molecule type" value="Genomic_DNA"/>
</dbReference>
<sequence length="104" mass="11667">SVEGEGHSRDEVYNVDETGVNWKALPRKSLASKRKTTAPGLIVSKERVTAMSQMIYAHKEVYNNQPDGVSKVPSNTRAELCRISFVEQFTVNTALESLYSTFDR</sequence>
<keyword evidence="2" id="KW-1185">Reference proteome</keyword>
<name>A0A8X6MA96_9ARAC</name>
<evidence type="ECO:0000313" key="1">
    <source>
        <dbReference type="EMBL" id="GFS36156.1"/>
    </source>
</evidence>
<proteinExistence type="predicted"/>
<evidence type="ECO:0000313" key="2">
    <source>
        <dbReference type="Proteomes" id="UP000886998"/>
    </source>
</evidence>
<dbReference type="AlphaFoldDB" id="A0A8X6MA96"/>
<reference evidence="1" key="1">
    <citation type="submission" date="2020-08" db="EMBL/GenBank/DDBJ databases">
        <title>Multicomponent nature underlies the extraordinary mechanical properties of spider dragline silk.</title>
        <authorList>
            <person name="Kono N."/>
            <person name="Nakamura H."/>
            <person name="Mori M."/>
            <person name="Yoshida Y."/>
            <person name="Ohtoshi R."/>
            <person name="Malay A.D."/>
            <person name="Moran D.A.P."/>
            <person name="Tomita M."/>
            <person name="Numata K."/>
            <person name="Arakawa K."/>
        </authorList>
    </citation>
    <scope>NUCLEOTIDE SEQUENCE</scope>
</reference>
<feature type="non-terminal residue" evidence="1">
    <location>
        <position position="1"/>
    </location>
</feature>
<dbReference type="Proteomes" id="UP000886998">
    <property type="component" value="Unassembled WGS sequence"/>
</dbReference>
<dbReference type="OrthoDB" id="125347at2759"/>
<protein>
    <submittedName>
        <fullName evidence="1">Uncharacterized protein</fullName>
    </submittedName>
</protein>